<dbReference type="PANTHER" id="PTHR43682:SF1">
    <property type="entry name" value="LACTATE UTILIZATION PROTEIN C"/>
    <property type="match status" value="1"/>
</dbReference>
<reference evidence="2 3" key="1">
    <citation type="submission" date="2022-06" db="EMBL/GenBank/DDBJ databases">
        <title>Genomic Encyclopedia of Archaeal and Bacterial Type Strains, Phase II (KMG-II): from individual species to whole genera.</title>
        <authorList>
            <person name="Goeker M."/>
        </authorList>
    </citation>
    <scope>NUCLEOTIDE SEQUENCE [LARGE SCALE GENOMIC DNA]</scope>
    <source>
        <strain evidence="2 3">DSM 44255</strain>
    </source>
</reference>
<dbReference type="SUPFAM" id="SSF100950">
    <property type="entry name" value="NagB/RpiA/CoA transferase-like"/>
    <property type="match status" value="1"/>
</dbReference>
<name>A0ABT1IAE4_9PSEU</name>
<dbReference type="InterPro" id="IPR037171">
    <property type="entry name" value="NagB/RpiA_transferase-like"/>
</dbReference>
<proteinExistence type="predicted"/>
<accession>A0ABT1IAE4</accession>
<feature type="domain" description="LUD" evidence="1">
    <location>
        <begin position="116"/>
        <end position="209"/>
    </location>
</feature>
<organism evidence="2 3">
    <name type="scientific">Actinokineospora diospyrosa</name>
    <dbReference type="NCBI Taxonomy" id="103728"/>
    <lineage>
        <taxon>Bacteria</taxon>
        <taxon>Bacillati</taxon>
        <taxon>Actinomycetota</taxon>
        <taxon>Actinomycetes</taxon>
        <taxon>Pseudonocardiales</taxon>
        <taxon>Pseudonocardiaceae</taxon>
        <taxon>Actinokineospora</taxon>
    </lineage>
</organism>
<dbReference type="RefSeq" id="WP_253886570.1">
    <property type="nucleotide sequence ID" value="NZ_BAAAVB010000012.1"/>
</dbReference>
<dbReference type="InterPro" id="IPR003741">
    <property type="entry name" value="LUD_dom"/>
</dbReference>
<evidence type="ECO:0000259" key="1">
    <source>
        <dbReference type="Pfam" id="PF02589"/>
    </source>
</evidence>
<dbReference type="Proteomes" id="UP001205185">
    <property type="component" value="Unassembled WGS sequence"/>
</dbReference>
<keyword evidence="3" id="KW-1185">Reference proteome</keyword>
<comment type="caution">
    <text evidence="2">The sequence shown here is derived from an EMBL/GenBank/DDBJ whole genome shotgun (WGS) entry which is preliminary data.</text>
</comment>
<sequence>MDAREEVLARIRAALGPRRERVEVPRDYHRQPPEGTDVVALFAERVADYRADVRRVTAACGVADEVGRVVRELGIRSLVVPVGFPDAYLSGVDGDGAGGRDHVELRRDDPPLSTAQLDDSDAVITECAAAVAETGTLVLGRDQGRRALTLVPDRHICVVRAERVVGTVPQLPAVPPPATWVSGPSATSDIELHRVEGVHGPRTLVVLVVGC</sequence>
<protein>
    <submittedName>
        <fullName evidence="2">L-lactate dehydrogenase complex protein LldG</fullName>
    </submittedName>
</protein>
<evidence type="ECO:0000313" key="3">
    <source>
        <dbReference type="Proteomes" id="UP001205185"/>
    </source>
</evidence>
<evidence type="ECO:0000313" key="2">
    <source>
        <dbReference type="EMBL" id="MCP2269572.1"/>
    </source>
</evidence>
<gene>
    <name evidence="2" type="ORF">LV75_002061</name>
</gene>
<dbReference type="Pfam" id="PF02589">
    <property type="entry name" value="LUD_dom"/>
    <property type="match status" value="1"/>
</dbReference>
<dbReference type="InterPro" id="IPR024185">
    <property type="entry name" value="FTHF_cligase-like_sf"/>
</dbReference>
<dbReference type="PANTHER" id="PTHR43682">
    <property type="entry name" value="LACTATE UTILIZATION PROTEIN C"/>
    <property type="match status" value="1"/>
</dbReference>
<dbReference type="EMBL" id="JAMTCO010000005">
    <property type="protein sequence ID" value="MCP2269572.1"/>
    <property type="molecule type" value="Genomic_DNA"/>
</dbReference>
<dbReference type="Gene3D" id="3.40.50.10420">
    <property type="entry name" value="NagB/RpiA/CoA transferase-like"/>
    <property type="match status" value="1"/>
</dbReference>